<dbReference type="Proteomes" id="UP000046393">
    <property type="component" value="Unplaced"/>
</dbReference>
<dbReference type="WBParaSite" id="SMUV_0000376901-mRNA-1">
    <property type="protein sequence ID" value="SMUV_0000376901-mRNA-1"/>
    <property type="gene ID" value="SMUV_0000376901"/>
</dbReference>
<dbReference type="AlphaFoldDB" id="A0A0N5AHC0"/>
<dbReference type="PROSITE" id="PS50234">
    <property type="entry name" value="VWFA"/>
    <property type="match status" value="1"/>
</dbReference>
<dbReference type="SUPFAM" id="SSF53300">
    <property type="entry name" value="vWA-like"/>
    <property type="match status" value="2"/>
</dbReference>
<sequence>MRFVHTENVSEMMPICKFKEQVPEEPIEPKCEISNVKRDIIIFLDMIEVYESSLKFRAIEKLLRSIGEKLTISETVSRVALVGYGTNSYLYLQPFASSADNYTNALNAMLNHTSPRSISNFANLPYAIEKFLNMTNDGNNPEYSFRSSKDAVVLIIADNIPADRDTSLDLLYQRIRHIQRFVSVGVIAYTKSGVAREFSELISNNQYQKFDSYNELPEKGLTFATNHFCAYYVPDLPTITTTIAPTVSYAPTEIMNVAELHNINLMIVLEQTSYTEAVYNKELRGFIWDLLENHVQFSFHNTTTDMQYATVGLIQYSESSYVSDRYKKALRKANDAFLEMSSESDQNFTNTILIVSSGSSKWQSEDICYYSNELLSNGIKIVAVGIKDDTFTESDKQMLGATALLAKKYSEQNNSSCKEVFMLITYSSKAYSYIRASENYGYEEFARKVQELQTKKPSQLRTYGLSTSINQALFEANEALSDLRENPYSGQLVVVFIGQEQTVTETIDSSAVQTLSSFTKYVYVANINERGTVSKWKTVVDEKQIINEKQTVISSDKLLQDISQKIDDDFKSIKPFSRELKKAEELLEAREEVFSFIRTKHNQIIVESCNAEKAVDLLFVIHQGTDEKKQKEINKLAVSLLSTFNKQSGLFRIGVLQTDGNYWVKRIGIYDENSRIETYINSIPTGARNCVTADILLTCARKEYESVYSETGRRRFAVFSMVFITEATYVDVTDVKSILQQWMENDCSGVPKLFLINIGNFTKPREVFEEEGIYVIDKDDFEEENERFYNATNNFVQSFCSQIQNESKGKRKSRK</sequence>
<organism evidence="2 3">
    <name type="scientific">Syphacia muris</name>
    <dbReference type="NCBI Taxonomy" id="451379"/>
    <lineage>
        <taxon>Eukaryota</taxon>
        <taxon>Metazoa</taxon>
        <taxon>Ecdysozoa</taxon>
        <taxon>Nematoda</taxon>
        <taxon>Chromadorea</taxon>
        <taxon>Rhabditida</taxon>
        <taxon>Spirurina</taxon>
        <taxon>Oxyuridomorpha</taxon>
        <taxon>Oxyuroidea</taxon>
        <taxon>Oxyuridae</taxon>
        <taxon>Syphacia</taxon>
    </lineage>
</organism>
<accession>A0A0N5AHC0</accession>
<evidence type="ECO:0000259" key="1">
    <source>
        <dbReference type="PROSITE" id="PS50234"/>
    </source>
</evidence>
<dbReference type="InterPro" id="IPR002035">
    <property type="entry name" value="VWF_A"/>
</dbReference>
<keyword evidence="2" id="KW-1185">Reference proteome</keyword>
<protein>
    <submittedName>
        <fullName evidence="3">VWFA domain-containing protein</fullName>
    </submittedName>
</protein>
<reference evidence="3" key="1">
    <citation type="submission" date="2017-02" db="UniProtKB">
        <authorList>
            <consortium name="WormBaseParasite"/>
        </authorList>
    </citation>
    <scope>IDENTIFICATION</scope>
</reference>
<proteinExistence type="predicted"/>
<evidence type="ECO:0000313" key="3">
    <source>
        <dbReference type="WBParaSite" id="SMUV_0000376901-mRNA-1"/>
    </source>
</evidence>
<evidence type="ECO:0000313" key="2">
    <source>
        <dbReference type="Proteomes" id="UP000046393"/>
    </source>
</evidence>
<dbReference type="InterPro" id="IPR036465">
    <property type="entry name" value="vWFA_dom_sf"/>
</dbReference>
<dbReference type="Gene3D" id="3.40.50.410">
    <property type="entry name" value="von Willebrand factor, type A domain"/>
    <property type="match status" value="2"/>
</dbReference>
<feature type="domain" description="VWFA" evidence="1">
    <location>
        <begin position="39"/>
        <end position="243"/>
    </location>
</feature>
<name>A0A0N5AHC0_9BILA</name>